<dbReference type="NCBIfam" id="TIGR00571">
    <property type="entry name" value="dam"/>
    <property type="match status" value="1"/>
</dbReference>
<evidence type="ECO:0000313" key="9">
    <source>
        <dbReference type="Proteomes" id="UP000051166"/>
    </source>
</evidence>
<dbReference type="GO" id="GO:0009307">
    <property type="term" value="P:DNA restriction-modification system"/>
    <property type="evidence" value="ECO:0007669"/>
    <property type="project" value="InterPro"/>
</dbReference>
<proteinExistence type="inferred from homology"/>
<evidence type="ECO:0000256" key="6">
    <source>
        <dbReference type="ARBA" id="ARBA00047942"/>
    </source>
</evidence>
<accession>A0A0R1UV01</accession>
<evidence type="ECO:0000256" key="7">
    <source>
        <dbReference type="RuleBase" id="RU361257"/>
    </source>
</evidence>
<evidence type="ECO:0000256" key="1">
    <source>
        <dbReference type="ARBA" id="ARBA00006594"/>
    </source>
</evidence>
<dbReference type="InterPro" id="IPR023095">
    <property type="entry name" value="Ade_MeTrfase_dom_2"/>
</dbReference>
<protein>
    <recommendedName>
        <fullName evidence="2 7">Site-specific DNA-methyltransferase (adenine-specific)</fullName>
        <ecNumber evidence="2 7">2.1.1.72</ecNumber>
    </recommendedName>
</protein>
<dbReference type="Gene3D" id="1.10.1020.10">
    <property type="entry name" value="Adenine-specific Methyltransferase, Domain 2"/>
    <property type="match status" value="2"/>
</dbReference>
<keyword evidence="5 7" id="KW-0949">S-adenosyl-L-methionine</keyword>
<dbReference type="GO" id="GO:1904047">
    <property type="term" value="F:S-adenosyl-L-methionine binding"/>
    <property type="evidence" value="ECO:0007669"/>
    <property type="project" value="TreeGrafter"/>
</dbReference>
<dbReference type="Gene3D" id="3.40.50.150">
    <property type="entry name" value="Vaccinia Virus protein VP39"/>
    <property type="match status" value="2"/>
</dbReference>
<evidence type="ECO:0000256" key="3">
    <source>
        <dbReference type="ARBA" id="ARBA00022603"/>
    </source>
</evidence>
<dbReference type="GO" id="GO:0032259">
    <property type="term" value="P:methylation"/>
    <property type="evidence" value="ECO:0007669"/>
    <property type="project" value="UniProtKB-KW"/>
</dbReference>
<organism evidence="8 9">
    <name type="scientific">Liquorilactobacillus satsumensis DSM 16230 = JCM 12392</name>
    <dbReference type="NCBI Taxonomy" id="1423801"/>
    <lineage>
        <taxon>Bacteria</taxon>
        <taxon>Bacillati</taxon>
        <taxon>Bacillota</taxon>
        <taxon>Bacilli</taxon>
        <taxon>Lactobacillales</taxon>
        <taxon>Lactobacillaceae</taxon>
        <taxon>Liquorilactobacillus</taxon>
    </lineage>
</organism>
<dbReference type="PANTHER" id="PTHR30481:SF3">
    <property type="entry name" value="DNA ADENINE METHYLASE"/>
    <property type="match status" value="1"/>
</dbReference>
<dbReference type="InterPro" id="IPR012327">
    <property type="entry name" value="MeTrfase_D12"/>
</dbReference>
<evidence type="ECO:0000256" key="5">
    <source>
        <dbReference type="ARBA" id="ARBA00022691"/>
    </source>
</evidence>
<dbReference type="OrthoDB" id="9805629at2"/>
<dbReference type="InterPro" id="IPR029063">
    <property type="entry name" value="SAM-dependent_MTases_sf"/>
</dbReference>
<reference evidence="8 9" key="1">
    <citation type="journal article" date="2015" name="Genome Announc.">
        <title>Expanding the biotechnology potential of lactobacilli through comparative genomics of 213 strains and associated genera.</title>
        <authorList>
            <person name="Sun Z."/>
            <person name="Harris H.M."/>
            <person name="McCann A."/>
            <person name="Guo C."/>
            <person name="Argimon S."/>
            <person name="Zhang W."/>
            <person name="Yang X."/>
            <person name="Jeffery I.B."/>
            <person name="Cooney J.C."/>
            <person name="Kagawa T.F."/>
            <person name="Liu W."/>
            <person name="Song Y."/>
            <person name="Salvetti E."/>
            <person name="Wrobel A."/>
            <person name="Rasinkangas P."/>
            <person name="Parkhill J."/>
            <person name="Rea M.C."/>
            <person name="O'Sullivan O."/>
            <person name="Ritari J."/>
            <person name="Douillard F.P."/>
            <person name="Paul Ross R."/>
            <person name="Yang R."/>
            <person name="Briner A.E."/>
            <person name="Felis G.E."/>
            <person name="de Vos W.M."/>
            <person name="Barrangou R."/>
            <person name="Klaenhammer T.R."/>
            <person name="Caufield P.W."/>
            <person name="Cui Y."/>
            <person name="Zhang H."/>
            <person name="O'Toole P.W."/>
        </authorList>
    </citation>
    <scope>NUCLEOTIDE SEQUENCE [LARGE SCALE GENOMIC DNA]</scope>
    <source>
        <strain evidence="8 9">DSM 16230</strain>
    </source>
</reference>
<dbReference type="GO" id="GO:0043565">
    <property type="term" value="F:sequence-specific DNA binding"/>
    <property type="evidence" value="ECO:0007669"/>
    <property type="project" value="TreeGrafter"/>
</dbReference>
<dbReference type="AlphaFoldDB" id="A0A0R1UV01"/>
<evidence type="ECO:0000313" key="8">
    <source>
        <dbReference type="EMBL" id="KRL97005.1"/>
    </source>
</evidence>
<dbReference type="GO" id="GO:0006298">
    <property type="term" value="P:mismatch repair"/>
    <property type="evidence" value="ECO:0007669"/>
    <property type="project" value="TreeGrafter"/>
</dbReference>
<dbReference type="Proteomes" id="UP000051166">
    <property type="component" value="Unassembled WGS sequence"/>
</dbReference>
<dbReference type="Pfam" id="PF02086">
    <property type="entry name" value="MethyltransfD12"/>
    <property type="match status" value="2"/>
</dbReference>
<dbReference type="PATRIC" id="fig|1423801.4.peg.1996"/>
<comment type="caution">
    <text evidence="8">The sequence shown here is derived from an EMBL/GenBank/DDBJ whole genome shotgun (WGS) entry which is preliminary data.</text>
</comment>
<keyword evidence="3 7" id="KW-0489">Methyltransferase</keyword>
<dbReference type="EMBL" id="AZFQ01000054">
    <property type="protein sequence ID" value="KRL97005.1"/>
    <property type="molecule type" value="Genomic_DNA"/>
</dbReference>
<comment type="catalytic activity">
    <reaction evidence="6 7">
        <text>a 2'-deoxyadenosine in DNA + S-adenosyl-L-methionine = an N(6)-methyl-2'-deoxyadenosine in DNA + S-adenosyl-L-homocysteine + H(+)</text>
        <dbReference type="Rhea" id="RHEA:15197"/>
        <dbReference type="Rhea" id="RHEA-COMP:12418"/>
        <dbReference type="Rhea" id="RHEA-COMP:12419"/>
        <dbReference type="ChEBI" id="CHEBI:15378"/>
        <dbReference type="ChEBI" id="CHEBI:57856"/>
        <dbReference type="ChEBI" id="CHEBI:59789"/>
        <dbReference type="ChEBI" id="CHEBI:90615"/>
        <dbReference type="ChEBI" id="CHEBI:90616"/>
        <dbReference type="EC" id="2.1.1.72"/>
    </reaction>
</comment>
<dbReference type="STRING" id="1423801.FD50_GL001952"/>
<comment type="similarity">
    <text evidence="1 7">Belongs to the N(4)/N(6)-methyltransferase family.</text>
</comment>
<gene>
    <name evidence="8" type="ORF">FD50_GL001952</name>
</gene>
<dbReference type="GO" id="GO:0009007">
    <property type="term" value="F:site-specific DNA-methyltransferase (adenine-specific) activity"/>
    <property type="evidence" value="ECO:0007669"/>
    <property type="project" value="UniProtKB-UniRule"/>
</dbReference>
<dbReference type="PRINTS" id="PR00505">
    <property type="entry name" value="D12N6MTFRASE"/>
</dbReference>
<dbReference type="PROSITE" id="PS00092">
    <property type="entry name" value="N6_MTASE"/>
    <property type="match status" value="2"/>
</dbReference>
<evidence type="ECO:0000256" key="2">
    <source>
        <dbReference type="ARBA" id="ARBA00011900"/>
    </source>
</evidence>
<dbReference type="InterPro" id="IPR002052">
    <property type="entry name" value="DNA_methylase_N6_adenine_CS"/>
</dbReference>
<evidence type="ECO:0000256" key="4">
    <source>
        <dbReference type="ARBA" id="ARBA00022679"/>
    </source>
</evidence>
<keyword evidence="9" id="KW-1185">Reference proteome</keyword>
<keyword evidence="4 7" id="KW-0808">Transferase</keyword>
<dbReference type="SUPFAM" id="SSF53335">
    <property type="entry name" value="S-adenosyl-L-methionine-dependent methyltransferases"/>
    <property type="match status" value="2"/>
</dbReference>
<dbReference type="PANTHER" id="PTHR30481">
    <property type="entry name" value="DNA ADENINE METHYLASE"/>
    <property type="match status" value="1"/>
</dbReference>
<dbReference type="EC" id="2.1.1.72" evidence="2 7"/>
<name>A0A0R1UV01_9LACO</name>
<sequence>MQIGQIELMPENNIAKPILKWAGGKGQMLGILSENLPLTYNNYIEPFFGGGALFFDLEPEKAIISDANAEIINLYKIVAKDVESLISALAKYKYDKDMFYNVRSQDPQTLSNVERAARTIYLNKTDFNGLYRVNRKGEFNVPFGRYKNPKILDEANLRAASRVLKDAIIIKGDYLNVLEKYAQPGDLVFLDPPYMPISKYADFKRYNANQFGEDDQKKLAAEVQRLTDLGCHVLLTNSNHPLIQELYAQYYCNVVPTKRMISSKSATRSGEDILVRNYNLVQELTPSTARFLQQASKYPSTRYMGSKEKLLPYIATAAEDLQFDSVLDLFSGSGTVSYLFKAMGKQVFSNDFMTFSSTFTKAMVENNKVSLSEETLEQVMQSPSTNDRFVETTFKDLYFDDADNLFIDTIRANLSLVSDEYERAIVIAALVRACMKKRPRGIFTYTGNRYDDGRRDLQITLQQQFVEAVRDINDAVFDNLQTNVTFNNDALKLSKTADLIYMDPPYFSKLSDNDYVRRYHFVEGIARNWQGVTIQENTKTKKFKNYVTPFSTQQGTYEAFEFLFHKFRNKKIILSYSSNSLPTKTELLNMLKKEFSSVQLFSVDHKYSFANQTKNIKNNKVKEYLFIAQQK</sequence>